<dbReference type="Pfam" id="PF13412">
    <property type="entry name" value="HTH_24"/>
    <property type="match status" value="1"/>
</dbReference>
<protein>
    <submittedName>
        <fullName evidence="1">MarR family EPS-associated transcriptional regulator</fullName>
    </submittedName>
</protein>
<dbReference type="EMBL" id="JAXOJX010000009">
    <property type="protein sequence ID" value="MDZ5456542.1"/>
    <property type="molecule type" value="Genomic_DNA"/>
</dbReference>
<dbReference type="InterPro" id="IPR036388">
    <property type="entry name" value="WH-like_DNA-bd_sf"/>
</dbReference>
<dbReference type="Gene3D" id="1.10.10.10">
    <property type="entry name" value="Winged helix-like DNA-binding domain superfamily/Winged helix DNA-binding domain"/>
    <property type="match status" value="1"/>
</dbReference>
<evidence type="ECO:0000313" key="2">
    <source>
        <dbReference type="Proteomes" id="UP001293718"/>
    </source>
</evidence>
<organism evidence="1 2">
    <name type="scientific">Azohydromonas lata</name>
    <dbReference type="NCBI Taxonomy" id="45677"/>
    <lineage>
        <taxon>Bacteria</taxon>
        <taxon>Pseudomonadati</taxon>
        <taxon>Pseudomonadota</taxon>
        <taxon>Betaproteobacteria</taxon>
        <taxon>Burkholderiales</taxon>
        <taxon>Sphaerotilaceae</taxon>
        <taxon>Azohydromonas</taxon>
    </lineage>
</organism>
<name>A0ABU5IBR5_9BURK</name>
<reference evidence="1 2" key="1">
    <citation type="submission" date="2023-11" db="EMBL/GenBank/DDBJ databases">
        <title>Draft genome of Azohydromonas lata strain H1 (DSM1123), a polyhydroxyalkanoate producer.</title>
        <authorList>
            <person name="Traversa D."/>
            <person name="D'Addabbo P."/>
            <person name="Pazzani C."/>
            <person name="Manzari C."/>
            <person name="Chiara M."/>
            <person name="Scrascia M."/>
        </authorList>
    </citation>
    <scope>NUCLEOTIDE SEQUENCE [LARGE SCALE GENOMIC DNA]</scope>
    <source>
        <strain evidence="1 2">H1</strain>
    </source>
</reference>
<dbReference type="InterPro" id="IPR026433">
    <property type="entry name" value="MarR_EPS"/>
</dbReference>
<dbReference type="RefSeq" id="WP_322465070.1">
    <property type="nucleotide sequence ID" value="NZ_JAXOJX010000009.1"/>
</dbReference>
<dbReference type="Proteomes" id="UP001293718">
    <property type="component" value="Unassembled WGS sequence"/>
</dbReference>
<gene>
    <name evidence="1" type="ORF">SM757_08130</name>
</gene>
<dbReference type="SUPFAM" id="SSF46785">
    <property type="entry name" value="Winged helix' DNA-binding domain"/>
    <property type="match status" value="1"/>
</dbReference>
<keyword evidence="2" id="KW-1185">Reference proteome</keyword>
<comment type="caution">
    <text evidence="1">The sequence shown here is derived from an EMBL/GenBank/DDBJ whole genome shotgun (WGS) entry which is preliminary data.</text>
</comment>
<dbReference type="NCBIfam" id="TIGR04176">
    <property type="entry name" value="MarR_EPS"/>
    <property type="match status" value="1"/>
</dbReference>
<dbReference type="InterPro" id="IPR036390">
    <property type="entry name" value="WH_DNA-bd_sf"/>
</dbReference>
<evidence type="ECO:0000313" key="1">
    <source>
        <dbReference type="EMBL" id="MDZ5456542.1"/>
    </source>
</evidence>
<accession>A0ABU5IBR5</accession>
<proteinExistence type="predicted"/>
<sequence>MPSTSNTEERLDAARLELLRLLEQEPAMSQRQLSQTLGLSLGKTHYLLHALLDMGLLKVRNFQRSDRKLAYAYVLTPSGLREKLRLTRTFLARKEEEFETLRYTIATLRRELGAVDTRDENRARQGGKP</sequence>